<feature type="domain" description="NAD-dependent epimerase/dehydratase" evidence="1">
    <location>
        <begin position="5"/>
        <end position="231"/>
    </location>
</feature>
<gene>
    <name evidence="2" type="ORF">DXT89_23190</name>
</gene>
<dbReference type="AlphaFoldDB" id="A0A368NZE9"/>
<reference evidence="2 3" key="1">
    <citation type="submission" date="2018-08" db="EMBL/GenBank/DDBJ databases">
        <title>Genome sequencing of Agrobacterium vitis strain ICMP 10754.</title>
        <authorList>
            <person name="Visnovsky S.B."/>
            <person name="Pitman A.R."/>
        </authorList>
    </citation>
    <scope>NUCLEOTIDE SEQUENCE [LARGE SCALE GENOMIC DNA]</scope>
    <source>
        <strain evidence="2 3">ICMP 10754</strain>
    </source>
</reference>
<dbReference type="InterPro" id="IPR036291">
    <property type="entry name" value="NAD(P)-bd_dom_sf"/>
</dbReference>
<evidence type="ECO:0000259" key="1">
    <source>
        <dbReference type="Pfam" id="PF01370"/>
    </source>
</evidence>
<proteinExistence type="predicted"/>
<dbReference type="Pfam" id="PF01370">
    <property type="entry name" value="Epimerase"/>
    <property type="match status" value="1"/>
</dbReference>
<accession>A0A368NZE9</accession>
<dbReference type="Gene3D" id="3.40.50.720">
    <property type="entry name" value="NAD(P)-binding Rossmann-like Domain"/>
    <property type="match status" value="1"/>
</dbReference>
<evidence type="ECO:0000313" key="3">
    <source>
        <dbReference type="Proteomes" id="UP000436911"/>
    </source>
</evidence>
<comment type="caution">
    <text evidence="2">The sequence shown here is derived from an EMBL/GenBank/DDBJ whole genome shotgun (WGS) entry which is preliminary data.</text>
</comment>
<dbReference type="OrthoDB" id="7305551at2"/>
<dbReference type="InterPro" id="IPR001509">
    <property type="entry name" value="Epimerase_deHydtase"/>
</dbReference>
<dbReference type="SUPFAM" id="SSF51735">
    <property type="entry name" value="NAD(P)-binding Rossmann-fold domains"/>
    <property type="match status" value="1"/>
</dbReference>
<evidence type="ECO:0000313" key="2">
    <source>
        <dbReference type="EMBL" id="KAA3521875.1"/>
    </source>
</evidence>
<name>A0A368NZE9_AGRVI</name>
<dbReference type="RefSeq" id="WP_060716377.1">
    <property type="nucleotide sequence ID" value="NZ_CP055265.1"/>
</dbReference>
<dbReference type="EMBL" id="QUSG01000021">
    <property type="protein sequence ID" value="KAA3521875.1"/>
    <property type="molecule type" value="Genomic_DNA"/>
</dbReference>
<protein>
    <submittedName>
        <fullName evidence="2">NAD(P)-dependent oxidoreductase</fullName>
    </submittedName>
</protein>
<dbReference type="GeneID" id="60681563"/>
<dbReference type="PANTHER" id="PTHR43245:SF13">
    <property type="entry name" value="UDP-D-APIOSE_UDP-D-XYLOSE SYNTHASE 2"/>
    <property type="match status" value="1"/>
</dbReference>
<dbReference type="PANTHER" id="PTHR43245">
    <property type="entry name" value="BIFUNCTIONAL POLYMYXIN RESISTANCE PROTEIN ARNA"/>
    <property type="match status" value="1"/>
</dbReference>
<dbReference type="InterPro" id="IPR050177">
    <property type="entry name" value="Lipid_A_modif_metabolic_enz"/>
</dbReference>
<dbReference type="CDD" id="cd08946">
    <property type="entry name" value="SDR_e"/>
    <property type="match status" value="1"/>
</dbReference>
<sequence length="290" mass="31216">MGKTILLTGATGFVGRQIHRALLDAGHSVVAVVRPHSASILAVEGRAARVIETEDVFAQSVDWWAAQCEGCDAVIHAAWYVEAGKYLDSPLNFHCVIGSLALAQGATRAGVTHFIGLGTCVEYRLPSDHLTVDSPLEPKTLYAAAKLSTYQMLDRYFSGLGLVFSWCRIFYLYGEGEHPARLVPYLRQQLSQGLVAKLSKGTQWRDFLDVKEAGKMIAGVVDTGQSGAINICSGKAVTIRTLAERIADDYGRRDLLEFGTAEIHPADPLAVVGVCNVAVIKPDSGEMAPG</sequence>
<organism evidence="2 3">
    <name type="scientific">Agrobacterium vitis</name>
    <name type="common">Rhizobium vitis</name>
    <dbReference type="NCBI Taxonomy" id="373"/>
    <lineage>
        <taxon>Bacteria</taxon>
        <taxon>Pseudomonadati</taxon>
        <taxon>Pseudomonadota</taxon>
        <taxon>Alphaproteobacteria</taxon>
        <taxon>Hyphomicrobiales</taxon>
        <taxon>Rhizobiaceae</taxon>
        <taxon>Rhizobium/Agrobacterium group</taxon>
        <taxon>Agrobacterium</taxon>
    </lineage>
</organism>
<dbReference type="Proteomes" id="UP000436911">
    <property type="component" value="Unassembled WGS sequence"/>
</dbReference>